<dbReference type="GO" id="GO:0034066">
    <property type="term" value="C:Ric1-Rgp1 guanyl-nucleotide exchange factor complex"/>
    <property type="evidence" value="ECO:0007669"/>
    <property type="project" value="InterPro"/>
</dbReference>
<proteinExistence type="predicted"/>
<dbReference type="PANTHER" id="PTHR22746:SF10">
    <property type="entry name" value="GUANINE NUCLEOTIDE EXCHANGE FACTOR SUBUNIT RIC1"/>
    <property type="match status" value="1"/>
</dbReference>
<dbReference type="PANTHER" id="PTHR22746">
    <property type="entry name" value="RAB6A-GEF COMPLEX PARTNER PROTEIN 1"/>
    <property type="match status" value="1"/>
</dbReference>
<dbReference type="EMBL" id="JBBPFD010000015">
    <property type="protein sequence ID" value="KAK7895190.1"/>
    <property type="molecule type" value="Genomic_DNA"/>
</dbReference>
<sequence length="167" mass="18721">MSWGAEGYHLWVIPSKNVRRTEEEAVQDEDLKPPRPSCLQAGILQFFFIKSALTVNPCTSNQEQVLLHGEDRLYLTCGDPAQVHSSLDTCPHTHQPPNRDSSTSQGLSTLLGHKHWHVVQIHSTYLESNWPIRFAAIDAAGQFMAVREGGVLHTTLCTQENGNYLEM</sequence>
<keyword evidence="2" id="KW-1185">Reference proteome</keyword>
<accession>A0AAW0N983</accession>
<dbReference type="InterPro" id="IPR040096">
    <property type="entry name" value="Ric1"/>
</dbReference>
<comment type="caution">
    <text evidence="1">The sequence shown here is derived from an EMBL/GenBank/DDBJ whole genome shotgun (WGS) entry which is preliminary data.</text>
</comment>
<dbReference type="AlphaFoldDB" id="A0AAW0N983"/>
<evidence type="ECO:0000313" key="2">
    <source>
        <dbReference type="Proteomes" id="UP001460270"/>
    </source>
</evidence>
<dbReference type="GO" id="GO:0000139">
    <property type="term" value="C:Golgi membrane"/>
    <property type="evidence" value="ECO:0007669"/>
    <property type="project" value="TreeGrafter"/>
</dbReference>
<dbReference type="GO" id="GO:0006886">
    <property type="term" value="P:intracellular protein transport"/>
    <property type="evidence" value="ECO:0007669"/>
    <property type="project" value="InterPro"/>
</dbReference>
<protein>
    <submittedName>
        <fullName evidence="1">Uncharacterized protein</fullName>
    </submittedName>
</protein>
<dbReference type="GO" id="GO:0005829">
    <property type="term" value="C:cytosol"/>
    <property type="evidence" value="ECO:0007669"/>
    <property type="project" value="TreeGrafter"/>
</dbReference>
<name>A0AAW0N983_9GOBI</name>
<evidence type="ECO:0000313" key="1">
    <source>
        <dbReference type="EMBL" id="KAK7895190.1"/>
    </source>
</evidence>
<reference evidence="2" key="1">
    <citation type="submission" date="2024-04" db="EMBL/GenBank/DDBJ databases">
        <title>Salinicola lusitanus LLJ914,a marine bacterium isolated from the Okinawa Trough.</title>
        <authorList>
            <person name="Li J."/>
        </authorList>
    </citation>
    <scope>NUCLEOTIDE SEQUENCE [LARGE SCALE GENOMIC DNA]</scope>
</reference>
<dbReference type="Proteomes" id="UP001460270">
    <property type="component" value="Unassembled WGS sequence"/>
</dbReference>
<organism evidence="1 2">
    <name type="scientific">Mugilogobius chulae</name>
    <name type="common">yellowstripe goby</name>
    <dbReference type="NCBI Taxonomy" id="88201"/>
    <lineage>
        <taxon>Eukaryota</taxon>
        <taxon>Metazoa</taxon>
        <taxon>Chordata</taxon>
        <taxon>Craniata</taxon>
        <taxon>Vertebrata</taxon>
        <taxon>Euteleostomi</taxon>
        <taxon>Actinopterygii</taxon>
        <taxon>Neopterygii</taxon>
        <taxon>Teleostei</taxon>
        <taxon>Neoteleostei</taxon>
        <taxon>Acanthomorphata</taxon>
        <taxon>Gobiaria</taxon>
        <taxon>Gobiiformes</taxon>
        <taxon>Gobioidei</taxon>
        <taxon>Gobiidae</taxon>
        <taxon>Gobionellinae</taxon>
        <taxon>Mugilogobius</taxon>
    </lineage>
</organism>
<dbReference type="GO" id="GO:0042147">
    <property type="term" value="P:retrograde transport, endosome to Golgi"/>
    <property type="evidence" value="ECO:0007669"/>
    <property type="project" value="TreeGrafter"/>
</dbReference>
<gene>
    <name evidence="1" type="ORF">WMY93_020515</name>
</gene>